<organism evidence="1 2">
    <name type="scientific">Penicillium italicum</name>
    <name type="common">Blue mold</name>
    <dbReference type="NCBI Taxonomy" id="40296"/>
    <lineage>
        <taxon>Eukaryota</taxon>
        <taxon>Fungi</taxon>
        <taxon>Dikarya</taxon>
        <taxon>Ascomycota</taxon>
        <taxon>Pezizomycotina</taxon>
        <taxon>Eurotiomycetes</taxon>
        <taxon>Eurotiomycetidae</taxon>
        <taxon>Eurotiales</taxon>
        <taxon>Aspergillaceae</taxon>
        <taxon>Penicillium</taxon>
    </lineage>
</organism>
<protein>
    <submittedName>
        <fullName evidence="1">Uncharacterized protein</fullName>
    </submittedName>
</protein>
<comment type="caution">
    <text evidence="1">The sequence shown here is derived from an EMBL/GenBank/DDBJ whole genome shotgun (WGS) entry which is preliminary data.</text>
</comment>
<keyword evidence="2" id="KW-1185">Reference proteome</keyword>
<evidence type="ECO:0000313" key="1">
    <source>
        <dbReference type="EMBL" id="KGO73990.1"/>
    </source>
</evidence>
<dbReference type="AlphaFoldDB" id="A0A0A2LBI6"/>
<gene>
    <name evidence="1" type="ORF">PITC_040100</name>
</gene>
<proteinExistence type="predicted"/>
<name>A0A0A2LBI6_PENIT</name>
<dbReference type="EMBL" id="JQGA01000739">
    <property type="protein sequence ID" value="KGO73990.1"/>
    <property type="molecule type" value="Genomic_DNA"/>
</dbReference>
<dbReference type="Proteomes" id="UP000030104">
    <property type="component" value="Unassembled WGS sequence"/>
</dbReference>
<accession>A0A0A2LBI6</accession>
<sequence>MACFFQILDKRCGEDPLLLKLVDIHESHLRLLEDFEEEREKRVPQIFYGFTDTLSKLRDAVELLQGDFDSNLKAIIGSTEIVDTFDTIENVVSKLRGYVDDFFGVIVDTQRQVLNLRDTVLWQLKTEVEVETKHAEAKLIELKESIRGLADFFQQRSEIWTLLNDDFTPSMDELAKNERAKRAAAINFEMFRPWWSVAGSIDKLSSPLHVKLGAQCSRYTEELLGGDAELFRLSNERRCGEQQAALLSARIVYQRNFIDQLNKTRERMKFDEQTLHSMFKCSDHLCVITETMKQHALDMRCMAMETPFFDGTLKTKFVSHILLICEWAVVGPGAAILIKEIVDALLRGYEGREIPKGVKENMQCVSQQADLLTHEVESGFKIQI</sequence>
<reference evidence="1 2" key="1">
    <citation type="journal article" date="2015" name="Mol. Plant Microbe Interact.">
        <title>Genome, transcriptome, and functional analyses of Penicillium expansum provide new insights into secondary metabolism and pathogenicity.</title>
        <authorList>
            <person name="Ballester A.R."/>
            <person name="Marcet-Houben M."/>
            <person name="Levin E."/>
            <person name="Sela N."/>
            <person name="Selma-Lazaro C."/>
            <person name="Carmona L."/>
            <person name="Wisniewski M."/>
            <person name="Droby S."/>
            <person name="Gonzalez-Candelas L."/>
            <person name="Gabaldon T."/>
        </authorList>
    </citation>
    <scope>NUCLEOTIDE SEQUENCE [LARGE SCALE GENOMIC DNA]</scope>
    <source>
        <strain evidence="1 2">PHI-1</strain>
    </source>
</reference>
<evidence type="ECO:0000313" key="2">
    <source>
        <dbReference type="Proteomes" id="UP000030104"/>
    </source>
</evidence>
<dbReference type="HOGENOM" id="CLU_719808_0_0_1"/>